<accession>A0ABP8CDJ9</accession>
<keyword evidence="3" id="KW-1185">Reference proteome</keyword>
<proteinExistence type="predicted"/>
<protein>
    <submittedName>
        <fullName evidence="2">Uncharacterized protein</fullName>
    </submittedName>
</protein>
<evidence type="ECO:0000256" key="1">
    <source>
        <dbReference type="SAM" id="MobiDB-lite"/>
    </source>
</evidence>
<comment type="caution">
    <text evidence="2">The sequence shown here is derived from an EMBL/GenBank/DDBJ whole genome shotgun (WGS) entry which is preliminary data.</text>
</comment>
<evidence type="ECO:0000313" key="2">
    <source>
        <dbReference type="EMBL" id="GAA4237875.1"/>
    </source>
</evidence>
<dbReference type="Proteomes" id="UP001501710">
    <property type="component" value="Unassembled WGS sequence"/>
</dbReference>
<name>A0ABP8CDJ9_9ACTN</name>
<dbReference type="PANTHER" id="PTHR32011:SF2">
    <property type="entry name" value="OS08G0472400 PROTEIN"/>
    <property type="match status" value="1"/>
</dbReference>
<evidence type="ECO:0000313" key="3">
    <source>
        <dbReference type="Proteomes" id="UP001501710"/>
    </source>
</evidence>
<feature type="region of interest" description="Disordered" evidence="1">
    <location>
        <begin position="190"/>
        <end position="216"/>
    </location>
</feature>
<sequence length="216" mass="23799">MAWVYGDTVPSVTSEGGARLGRQAAYRLAQLDCCVIEAGLTEAEFARIEHEYGFEFADDHRAFLAVGLRVHEPREEEPGASYAWEGPWPDWRNGDPDQLRQQLNWPVDCLLEDVQGGHWHPAGDERPGSIEAAVDLARTQLARVPKMIPVYAHRFLPAGHGTFGHPVLSMWGCDIIQYGTDLLDYPGPSVAKAGHPESPSCSGATTFEHPPQTTLE</sequence>
<organism evidence="2 3">
    <name type="scientific">Actinomadura meridiana</name>
    <dbReference type="NCBI Taxonomy" id="559626"/>
    <lineage>
        <taxon>Bacteria</taxon>
        <taxon>Bacillati</taxon>
        <taxon>Actinomycetota</taxon>
        <taxon>Actinomycetes</taxon>
        <taxon>Streptosporangiales</taxon>
        <taxon>Thermomonosporaceae</taxon>
        <taxon>Actinomadura</taxon>
    </lineage>
</organism>
<dbReference type="EMBL" id="BAABAS010000019">
    <property type="protein sequence ID" value="GAA4237875.1"/>
    <property type="molecule type" value="Genomic_DNA"/>
</dbReference>
<feature type="compositionally biased region" description="Polar residues" evidence="1">
    <location>
        <begin position="199"/>
        <end position="216"/>
    </location>
</feature>
<gene>
    <name evidence="2" type="ORF">GCM10022254_51500</name>
</gene>
<dbReference type="PANTHER" id="PTHR32011">
    <property type="entry name" value="OS08G0472400 PROTEIN"/>
    <property type="match status" value="1"/>
</dbReference>
<reference evidence="3" key="1">
    <citation type="journal article" date="2019" name="Int. J. Syst. Evol. Microbiol.">
        <title>The Global Catalogue of Microorganisms (GCM) 10K type strain sequencing project: providing services to taxonomists for standard genome sequencing and annotation.</title>
        <authorList>
            <consortium name="The Broad Institute Genomics Platform"/>
            <consortium name="The Broad Institute Genome Sequencing Center for Infectious Disease"/>
            <person name="Wu L."/>
            <person name="Ma J."/>
        </authorList>
    </citation>
    <scope>NUCLEOTIDE SEQUENCE [LARGE SCALE GENOMIC DNA]</scope>
    <source>
        <strain evidence="3">JCM 17440</strain>
    </source>
</reference>